<protein>
    <submittedName>
        <fullName evidence="1">Uncharacterized protein</fullName>
    </submittedName>
</protein>
<evidence type="ECO:0000313" key="1">
    <source>
        <dbReference type="EMBL" id="SVD24853.1"/>
    </source>
</evidence>
<organism evidence="1">
    <name type="scientific">marine metagenome</name>
    <dbReference type="NCBI Taxonomy" id="408172"/>
    <lineage>
        <taxon>unclassified sequences</taxon>
        <taxon>metagenomes</taxon>
        <taxon>ecological metagenomes</taxon>
    </lineage>
</organism>
<reference evidence="1" key="1">
    <citation type="submission" date="2018-05" db="EMBL/GenBank/DDBJ databases">
        <authorList>
            <person name="Lanie J.A."/>
            <person name="Ng W.-L."/>
            <person name="Kazmierczak K.M."/>
            <person name="Andrzejewski T.M."/>
            <person name="Davidsen T.M."/>
            <person name="Wayne K.J."/>
            <person name="Tettelin H."/>
            <person name="Glass J.I."/>
            <person name="Rusch D."/>
            <person name="Podicherti R."/>
            <person name="Tsui H.-C.T."/>
            <person name="Winkler M.E."/>
        </authorList>
    </citation>
    <scope>NUCLEOTIDE SEQUENCE</scope>
</reference>
<dbReference type="AlphaFoldDB" id="A0A382TS88"/>
<accession>A0A382TS88</accession>
<sequence length="36" mass="3794">MDAEHPPGVRALTHTSGASVVDSHRVNWVTPALLTA</sequence>
<proteinExistence type="predicted"/>
<name>A0A382TS88_9ZZZZ</name>
<dbReference type="EMBL" id="UINC01138727">
    <property type="protein sequence ID" value="SVD24853.1"/>
    <property type="molecule type" value="Genomic_DNA"/>
</dbReference>
<gene>
    <name evidence="1" type="ORF">METZ01_LOCUS377707</name>
</gene>